<dbReference type="CDD" id="cd21631">
    <property type="entry name" value="RHH_CopG_NikR-like"/>
    <property type="match status" value="1"/>
</dbReference>
<proteinExistence type="predicted"/>
<protein>
    <recommendedName>
        <fullName evidence="3">Ribbon-helix-helix protein, CopG family</fullName>
    </recommendedName>
</protein>
<keyword evidence="2" id="KW-1185">Reference proteome</keyword>
<dbReference type="EMBL" id="VOGB01000004">
    <property type="protein sequence ID" value="MQM72984.1"/>
    <property type="molecule type" value="Genomic_DNA"/>
</dbReference>
<dbReference type="AlphaFoldDB" id="A0A6L5GRY0"/>
<evidence type="ECO:0000313" key="2">
    <source>
        <dbReference type="Proteomes" id="UP000473648"/>
    </source>
</evidence>
<accession>A0A6L5GRY0</accession>
<dbReference type="Proteomes" id="UP000473648">
    <property type="component" value="Unassembled WGS sequence"/>
</dbReference>
<reference evidence="1" key="1">
    <citation type="journal article" date="2020" name="Appl. Environ. Microbiol.">
        <title>Medium-Chain Fatty Acid Synthesis by 'Candidatus Weimeria bifida' gen. nov., sp. nov., and 'Candidatus Pseudoramibacter fermentans' sp. nov.</title>
        <authorList>
            <person name="Scarborough M.J."/>
            <person name="Myers K.S."/>
            <person name="Donohue T.J."/>
            <person name="Noguera D.R."/>
        </authorList>
    </citation>
    <scope>NUCLEOTIDE SEQUENCE</scope>
    <source>
        <strain evidence="1">EUB1.1</strain>
    </source>
</reference>
<evidence type="ECO:0000313" key="1">
    <source>
        <dbReference type="EMBL" id="MQM72984.1"/>
    </source>
</evidence>
<evidence type="ECO:0008006" key="3">
    <source>
        <dbReference type="Google" id="ProtNLM"/>
    </source>
</evidence>
<sequence length="210" mass="24632">MKKSLYSLTLFDDIVEQIDDLAFAQGTNRSQLVNDILASYLGIKTPEQKIHSVLESISENMAGELNVNHTNQNNSIYFGKSLKYKYRPKIIYMYEFKNENDGQYAVLKISSRTQNQNLNALFNDFFNRISVIEQNHQQPDCDSGNEQTNHKFVRAFKHAGSIQRDEKNLTDYLTRYLKMIDSAMDHYFDSTEQDDLNDRLDSIYRYFFNN</sequence>
<comment type="caution">
    <text evidence="1">The sequence shown here is derived from an EMBL/GenBank/DDBJ whole genome shotgun (WGS) entry which is preliminary data.</text>
</comment>
<organism evidence="1 2">
    <name type="scientific">Candidatus Pseudoramibacter fermentans</name>
    <dbReference type="NCBI Taxonomy" id="2594427"/>
    <lineage>
        <taxon>Bacteria</taxon>
        <taxon>Bacillati</taxon>
        <taxon>Bacillota</taxon>
        <taxon>Clostridia</taxon>
        <taxon>Eubacteriales</taxon>
        <taxon>Eubacteriaceae</taxon>
        <taxon>Pseudoramibacter</taxon>
    </lineage>
</organism>
<gene>
    <name evidence="1" type="ORF">FRC53_06100</name>
</gene>
<name>A0A6L5GRY0_9FIRM</name>